<protein>
    <recommendedName>
        <fullName evidence="3">receptor protein serine/threonine kinase</fullName>
        <ecNumber evidence="3">2.7.11.30</ecNumber>
    </recommendedName>
</protein>
<evidence type="ECO:0000256" key="14">
    <source>
        <dbReference type="ARBA" id="ARBA00023136"/>
    </source>
</evidence>
<evidence type="ECO:0000256" key="3">
    <source>
        <dbReference type="ARBA" id="ARBA00012401"/>
    </source>
</evidence>
<dbReference type="SMART" id="SM00443">
    <property type="entry name" value="G_patch"/>
    <property type="match status" value="1"/>
</dbReference>
<dbReference type="GO" id="GO:0071363">
    <property type="term" value="P:cellular response to growth factor stimulus"/>
    <property type="evidence" value="ECO:0007669"/>
    <property type="project" value="TreeGrafter"/>
</dbReference>
<dbReference type="CDD" id="cd23598">
    <property type="entry name" value="TFP_LU_ECD_Babo"/>
    <property type="match status" value="2"/>
</dbReference>
<dbReference type="EMBL" id="OB660945">
    <property type="protein sequence ID" value="CAD7226827.1"/>
    <property type="molecule type" value="Genomic_DNA"/>
</dbReference>
<dbReference type="SMART" id="SM00467">
    <property type="entry name" value="GS"/>
    <property type="match status" value="1"/>
</dbReference>
<dbReference type="PANTHER" id="PTHR23255">
    <property type="entry name" value="TRANSFORMING GROWTH FACTOR-BETA RECEPTOR TYPE I AND II"/>
    <property type="match status" value="1"/>
</dbReference>
<evidence type="ECO:0000256" key="18">
    <source>
        <dbReference type="SAM" id="Phobius"/>
    </source>
</evidence>
<dbReference type="GO" id="GO:0006397">
    <property type="term" value="P:mRNA processing"/>
    <property type="evidence" value="ECO:0007669"/>
    <property type="project" value="UniProtKB-KW"/>
</dbReference>
<dbReference type="FunFam" id="1.10.510.10:FF:000304">
    <property type="entry name" value="Receptor protein serine/threonine kinase"/>
    <property type="match status" value="1"/>
</dbReference>
<dbReference type="InterPro" id="IPR003605">
    <property type="entry name" value="GS_dom"/>
</dbReference>
<dbReference type="PANTHER" id="PTHR23255:SF71">
    <property type="entry name" value="RECEPTOR PROTEIN SERINE_THREONINE KINASE"/>
    <property type="match status" value="1"/>
</dbReference>
<feature type="region of interest" description="Disordered" evidence="17">
    <location>
        <begin position="1308"/>
        <end position="1327"/>
    </location>
</feature>
<gene>
    <name evidence="19" type="ORF">CTOB1V02_LOCUS4741</name>
</gene>
<evidence type="ECO:0000256" key="17">
    <source>
        <dbReference type="SAM" id="MobiDB-lite"/>
    </source>
</evidence>
<feature type="region of interest" description="Disordered" evidence="17">
    <location>
        <begin position="1011"/>
        <end position="1081"/>
    </location>
</feature>
<dbReference type="GO" id="GO:0005681">
    <property type="term" value="C:spliceosomal complex"/>
    <property type="evidence" value="ECO:0007669"/>
    <property type="project" value="UniProtKB-KW"/>
</dbReference>
<evidence type="ECO:0000256" key="7">
    <source>
        <dbReference type="ARBA" id="ARBA00022692"/>
    </source>
</evidence>
<feature type="compositionally biased region" description="Basic and acidic residues" evidence="17">
    <location>
        <begin position="1049"/>
        <end position="1059"/>
    </location>
</feature>
<dbReference type="Gene3D" id="1.10.510.10">
    <property type="entry name" value="Transferase(Phosphotransferase) domain 1"/>
    <property type="match status" value="2"/>
</dbReference>
<keyword evidence="8" id="KW-0747">Spliceosome</keyword>
<dbReference type="InterPro" id="IPR008271">
    <property type="entry name" value="Ser/Thr_kinase_AS"/>
</dbReference>
<dbReference type="InterPro" id="IPR017441">
    <property type="entry name" value="Protein_kinase_ATP_BS"/>
</dbReference>
<dbReference type="GO" id="GO:0008380">
    <property type="term" value="P:RNA splicing"/>
    <property type="evidence" value="ECO:0007669"/>
    <property type="project" value="UniProtKB-KW"/>
</dbReference>
<dbReference type="InterPro" id="IPR011009">
    <property type="entry name" value="Kinase-like_dom_sf"/>
</dbReference>
<dbReference type="PROSITE" id="PS00108">
    <property type="entry name" value="PROTEIN_KINASE_ST"/>
    <property type="match status" value="1"/>
</dbReference>
<comment type="similarity">
    <text evidence="2">Belongs to the protein kinase superfamily. TKL Ser/Thr protein kinase family. TGFB receptor subfamily.</text>
</comment>
<evidence type="ECO:0000256" key="15">
    <source>
        <dbReference type="ARBA" id="ARBA00023170"/>
    </source>
</evidence>
<dbReference type="GO" id="GO:0004675">
    <property type="term" value="F:transmembrane receptor protein serine/threonine kinase activity"/>
    <property type="evidence" value="ECO:0007669"/>
    <property type="project" value="UniProtKB-EC"/>
</dbReference>
<dbReference type="GO" id="GO:0005886">
    <property type="term" value="C:plasma membrane"/>
    <property type="evidence" value="ECO:0007669"/>
    <property type="project" value="TreeGrafter"/>
</dbReference>
<evidence type="ECO:0000256" key="9">
    <source>
        <dbReference type="ARBA" id="ARBA00022729"/>
    </source>
</evidence>
<evidence type="ECO:0000256" key="2">
    <source>
        <dbReference type="ARBA" id="ARBA00009605"/>
    </source>
</evidence>
<dbReference type="Pfam" id="PF08515">
    <property type="entry name" value="TGF_beta_GS"/>
    <property type="match status" value="1"/>
</dbReference>
<dbReference type="InterPro" id="IPR000472">
    <property type="entry name" value="Activin_recp"/>
</dbReference>
<dbReference type="PROSITE" id="PS50011">
    <property type="entry name" value="PROTEIN_KINASE_DOM"/>
    <property type="match status" value="1"/>
</dbReference>
<evidence type="ECO:0000256" key="8">
    <source>
        <dbReference type="ARBA" id="ARBA00022728"/>
    </source>
</evidence>
<keyword evidence="6" id="KW-0808">Transferase</keyword>
<accession>A0A7R8WAJ0</accession>
<comment type="subcellular location">
    <subcellularLocation>
        <location evidence="1">Membrane</location>
        <topology evidence="1">Single-pass type I membrane protein</topology>
    </subcellularLocation>
</comment>
<evidence type="ECO:0000256" key="13">
    <source>
        <dbReference type="ARBA" id="ARBA00022989"/>
    </source>
</evidence>
<dbReference type="PROSITE" id="PS50174">
    <property type="entry name" value="G_PATCH"/>
    <property type="match status" value="1"/>
</dbReference>
<keyword evidence="7 18" id="KW-0812">Transmembrane</keyword>
<dbReference type="PROSITE" id="PS00107">
    <property type="entry name" value="PROTEIN_KINASE_ATP"/>
    <property type="match status" value="1"/>
</dbReference>
<dbReference type="OrthoDB" id="4822at2759"/>
<feature type="region of interest" description="Disordered" evidence="17">
    <location>
        <begin position="767"/>
        <end position="803"/>
    </location>
</feature>
<dbReference type="Pfam" id="PF12457">
    <property type="entry name" value="TIP_N"/>
    <property type="match status" value="1"/>
</dbReference>
<dbReference type="InterPro" id="IPR000719">
    <property type="entry name" value="Prot_kinase_dom"/>
</dbReference>
<evidence type="ECO:0000256" key="5">
    <source>
        <dbReference type="ARBA" id="ARBA00022664"/>
    </source>
</evidence>
<dbReference type="PROSITE" id="PS51256">
    <property type="entry name" value="GS"/>
    <property type="match status" value="1"/>
</dbReference>
<keyword evidence="9" id="KW-0732">Signal</keyword>
<dbReference type="Pfam" id="PF01064">
    <property type="entry name" value="Activin_recp"/>
    <property type="match status" value="2"/>
</dbReference>
<organism evidence="19">
    <name type="scientific">Cyprideis torosa</name>
    <dbReference type="NCBI Taxonomy" id="163714"/>
    <lineage>
        <taxon>Eukaryota</taxon>
        <taxon>Metazoa</taxon>
        <taxon>Ecdysozoa</taxon>
        <taxon>Arthropoda</taxon>
        <taxon>Crustacea</taxon>
        <taxon>Oligostraca</taxon>
        <taxon>Ostracoda</taxon>
        <taxon>Podocopa</taxon>
        <taxon>Podocopida</taxon>
        <taxon>Cytherocopina</taxon>
        <taxon>Cytheroidea</taxon>
        <taxon>Cytherideidae</taxon>
        <taxon>Cyprideis</taxon>
    </lineage>
</organism>
<evidence type="ECO:0000256" key="12">
    <source>
        <dbReference type="ARBA" id="ARBA00022840"/>
    </source>
</evidence>
<dbReference type="SUPFAM" id="SSF56112">
    <property type="entry name" value="Protein kinase-like (PK-like)"/>
    <property type="match status" value="1"/>
</dbReference>
<feature type="region of interest" description="Disordered" evidence="17">
    <location>
        <begin position="1364"/>
        <end position="1434"/>
    </location>
</feature>
<dbReference type="Pfam" id="PF00069">
    <property type="entry name" value="Pkinase"/>
    <property type="match status" value="1"/>
</dbReference>
<keyword evidence="15" id="KW-0675">Receptor</keyword>
<keyword evidence="12" id="KW-0067">ATP-binding</keyword>
<proteinExistence type="inferred from homology"/>
<keyword evidence="16" id="KW-0508">mRNA splicing</keyword>
<dbReference type="Gene3D" id="3.30.200.20">
    <property type="entry name" value="Phosphorylase Kinase, domain 1"/>
    <property type="match status" value="1"/>
</dbReference>
<dbReference type="Pfam" id="PF07842">
    <property type="entry name" value="GCFC"/>
    <property type="match status" value="1"/>
</dbReference>
<keyword evidence="13 18" id="KW-1133">Transmembrane helix</keyword>
<evidence type="ECO:0000256" key="11">
    <source>
        <dbReference type="ARBA" id="ARBA00022777"/>
    </source>
</evidence>
<dbReference type="InterPro" id="IPR000333">
    <property type="entry name" value="TGFB_receptor"/>
</dbReference>
<keyword evidence="5" id="KW-0507">mRNA processing</keyword>
<dbReference type="InterPro" id="IPR000467">
    <property type="entry name" value="G_patch_dom"/>
</dbReference>
<dbReference type="GO" id="GO:0043235">
    <property type="term" value="C:receptor complex"/>
    <property type="evidence" value="ECO:0007669"/>
    <property type="project" value="TreeGrafter"/>
</dbReference>
<sequence length="1832" mass="203042">MSRKAGGGGGSVRRNLWRHLAFSYRGRDVVKCYCSWCANSSCVTNGTCLSLVSIGKNGQEERIDRCIVKESLLPPGRPLVCQSTLSNRVACCNDRDFCNKDIKLSIDGIIRSNPNRDVVKCYCSWCANSSCVTNGTCLSLVSIGKNGQEERIDRCIVKESLLPPGRPLVCQSTLSNRVACCNDRDFCNKDIKLSIDGIIRSNPNRGSSGVEWGAHRLEVYLTVVAAVLVMVVFAGSVFLYHRRRRSVVGGGLCSEEDKKKQAARVSSRSKRNFGPCGGGGDTNSPLPPLLPAGAEHATKDKGTSSVATRKLLRLISRQRVKGLLVGSAGGGGSYSSEENRPIMRNSGGGSGSGEVRCGNSCSLPSESDIEELLATMTNSGSGSGLPLLVQRSIARQITLDDSPIGKGRFGEVYRGHWKGEQVAVKIFSSRDELSWKREVEIYQTCMLRHANILGFIAADNKDNGMGTELWLITDYHENGSLFEFLNRQTVSSRVMFELAVSIVTGLTHLHEEINGIQGKPAIAHRDLKSKNILVRSDGKSCAIADLGLAVRHHSSSDTVNIAPNEKVGTKRYMAPEVLDNSINMSHFDSFKRADIYSLGLVFWEIARRCHGDGICEEYQLPFQDMVPSDPSWEEMKQLVCDRGIRPPVPNRWQSSKVTNPFPPPTALVLTSLEYSSSSTGICEEYQLPFQDMVPSDPSWEEMKQLVCDRGIRPPVPNRWQSSKPLRTMSQIMRECWYQQAAARLTALRVKKSLRAYLNSSSDLIQNSSKLPPNHVDIELGDPDMDASSLSPHPHHPPDDLRTPATNLWPRVPVRFLESLFQRLKGQGQIFASFEKVWLLVGPCECAVVAVSCMLIVDYPFCRMHGPHPVADFSVLETISLKQKKYLDHPVHDEEKPRVVVLEDGCSGAGAPCCRQPLGAFAVLSKPPMTHPLCRPTNRPNEKNSDCGQDIVKPAQLQHRLRANPPLIIMADGDVEMEGFEITDQDLLEEFNVDSRPYRKLTKNQQIYGVWADSEEEDEEEGPRRGFGAAGGKRNKANYVGFVSGGVEGPGEKKKERKGNDDDDVQLDQGSSGEEMEGDPEVEEIVVSRDRPKYKMRSVRLETFGEEMEGDPEVEEIVVSRRNFRSSKKSGFNFVHGQNQSLGIATWEKHTKGIGSKLLLQMGYQPGRGLGKNLQGIATPVEAVKRKGKGAIGAYGSELPSSQLAPLYKEGGVGGPPQEGGYKPGVNRWRKGEKKVLSAASSANRTPALLRVKYVYKSVEEVLSEGQRVPTAPGLFGKAPGADDREYTGVKVIDMTGPEQRILTGYHAIHGQKKPQEEEREEASSLKVSETHFDLPELRHNLDLLVEMHERDIIRFDRRKVDASNRLEQPSSLPPPPGKVESVVPAEGGPPSLPPPSPRGRHQLPPGLRSSTQTQGGSGRPHGAPGGVSGCLVGRMGEAGGEGDINSLPDSDLRLRLKEAAAVLTELQEEFPEEYQSFRLGQLAIPVAFPLFHRLLVGCLVGRMGEAGGEGDINSLPDSDLRLRLKEAAAVLTELQEEFPEEYQSFRLGQLAIPVAFPLFHRLLVGWQPLLAPATALDHFKEWRRLLDWGGSVVYQKLLWECWVPPVSRVINTLWDVKDPEPLLKFLEMWYGLLTPWVLGNTLDNSVLPKLKSAVDAWDPLTDTIPIHAWVHPWLPLLDKKLETLYPTIRQKLGTALTNWHPQDRSAKLMIAPWAPVWSKGSMDAFLQRHILPKLQSVLQKEFVINPRQQDLTPWTWVMLWSDLLSPALVANLLDQHFFPQWMKVLVTWLNHMPSYDEVSSWFTGWKNMFPPAVLEDMTIKGETGYPSSVVPT</sequence>
<evidence type="ECO:0000256" key="10">
    <source>
        <dbReference type="ARBA" id="ARBA00022741"/>
    </source>
</evidence>
<dbReference type="GO" id="GO:0003676">
    <property type="term" value="F:nucleic acid binding"/>
    <property type="evidence" value="ECO:0007669"/>
    <property type="project" value="InterPro"/>
</dbReference>
<dbReference type="Gene3D" id="2.10.60.10">
    <property type="entry name" value="CD59"/>
    <property type="match status" value="2"/>
</dbReference>
<feature type="region of interest" description="Disordered" evidence="17">
    <location>
        <begin position="259"/>
        <end position="303"/>
    </location>
</feature>
<keyword evidence="11" id="KW-0418">Kinase</keyword>
<evidence type="ECO:0000256" key="16">
    <source>
        <dbReference type="ARBA" id="ARBA00023187"/>
    </source>
</evidence>
<dbReference type="SMART" id="SM00220">
    <property type="entry name" value="S_TKc"/>
    <property type="match status" value="1"/>
</dbReference>
<dbReference type="InterPro" id="IPR045860">
    <property type="entry name" value="Snake_toxin-like_sf"/>
</dbReference>
<dbReference type="InterPro" id="IPR022159">
    <property type="entry name" value="STIP/TFIP11_N"/>
</dbReference>
<evidence type="ECO:0000256" key="1">
    <source>
        <dbReference type="ARBA" id="ARBA00004479"/>
    </source>
</evidence>
<keyword evidence="10" id="KW-0547">Nucleotide-binding</keyword>
<dbReference type="GO" id="GO:0005524">
    <property type="term" value="F:ATP binding"/>
    <property type="evidence" value="ECO:0007669"/>
    <property type="project" value="UniProtKB-UniRule"/>
</dbReference>
<evidence type="ECO:0000313" key="19">
    <source>
        <dbReference type="EMBL" id="CAD7226827.1"/>
    </source>
</evidence>
<feature type="transmembrane region" description="Helical" evidence="18">
    <location>
        <begin position="219"/>
        <end position="240"/>
    </location>
</feature>
<keyword evidence="4" id="KW-0723">Serine/threonine-protein kinase</keyword>
<dbReference type="EC" id="2.7.11.30" evidence="3"/>
<dbReference type="Pfam" id="PF01585">
    <property type="entry name" value="G-patch"/>
    <property type="match status" value="1"/>
</dbReference>
<keyword evidence="14 18" id="KW-0472">Membrane</keyword>
<evidence type="ECO:0000256" key="4">
    <source>
        <dbReference type="ARBA" id="ARBA00022527"/>
    </source>
</evidence>
<name>A0A7R8WAJ0_9CRUS</name>
<feature type="compositionally biased region" description="Gly residues" evidence="17">
    <location>
        <begin position="1415"/>
        <end position="1428"/>
    </location>
</feature>
<reference evidence="19" key="1">
    <citation type="submission" date="2020-11" db="EMBL/GenBank/DDBJ databases">
        <authorList>
            <person name="Tran Van P."/>
        </authorList>
    </citation>
    <scope>NUCLEOTIDE SEQUENCE</scope>
</reference>
<evidence type="ECO:0000256" key="6">
    <source>
        <dbReference type="ARBA" id="ARBA00022679"/>
    </source>
</evidence>
<dbReference type="InterPro" id="IPR022783">
    <property type="entry name" value="GCFC_dom"/>
</dbReference>